<dbReference type="EMBL" id="CAJPVJ010018438">
    <property type="protein sequence ID" value="CAG2176970.1"/>
    <property type="molecule type" value="Genomic_DNA"/>
</dbReference>
<feature type="chain" id="PRO_5035593397" evidence="1">
    <location>
        <begin position="23"/>
        <end position="78"/>
    </location>
</feature>
<dbReference type="Proteomes" id="UP000728032">
    <property type="component" value="Unassembled WGS sequence"/>
</dbReference>
<dbReference type="EMBL" id="CAJPVJ010007348">
    <property type="protein sequence ID" value="CAG2171165.1"/>
    <property type="molecule type" value="Genomic_DNA"/>
</dbReference>
<gene>
    <name evidence="2" type="ORF">ONB1V03_LOCUS10629</name>
    <name evidence="3" type="ORF">ONB1V03_LOCUS16403</name>
</gene>
<evidence type="ECO:0000313" key="2">
    <source>
        <dbReference type="EMBL" id="CAD7653978.1"/>
    </source>
</evidence>
<reference evidence="2" key="1">
    <citation type="submission" date="2020-11" db="EMBL/GenBank/DDBJ databases">
        <authorList>
            <person name="Tran Van P."/>
        </authorList>
    </citation>
    <scope>NUCLEOTIDE SEQUENCE</scope>
</reference>
<evidence type="ECO:0000313" key="4">
    <source>
        <dbReference type="Proteomes" id="UP000728032"/>
    </source>
</evidence>
<evidence type="ECO:0000256" key="1">
    <source>
        <dbReference type="SAM" id="SignalP"/>
    </source>
</evidence>
<evidence type="ECO:0000313" key="3">
    <source>
        <dbReference type="EMBL" id="CAD7659832.1"/>
    </source>
</evidence>
<dbReference type="AlphaFoldDB" id="A0A7R9QPY4"/>
<protein>
    <submittedName>
        <fullName evidence="2">Uncharacterized protein</fullName>
    </submittedName>
</protein>
<proteinExistence type="predicted"/>
<dbReference type="EMBL" id="OC922173">
    <property type="protein sequence ID" value="CAD7653978.1"/>
    <property type="molecule type" value="Genomic_DNA"/>
</dbReference>
<organism evidence="2">
    <name type="scientific">Oppiella nova</name>
    <dbReference type="NCBI Taxonomy" id="334625"/>
    <lineage>
        <taxon>Eukaryota</taxon>
        <taxon>Metazoa</taxon>
        <taxon>Ecdysozoa</taxon>
        <taxon>Arthropoda</taxon>
        <taxon>Chelicerata</taxon>
        <taxon>Arachnida</taxon>
        <taxon>Acari</taxon>
        <taxon>Acariformes</taxon>
        <taxon>Sarcoptiformes</taxon>
        <taxon>Oribatida</taxon>
        <taxon>Brachypylina</taxon>
        <taxon>Oppioidea</taxon>
        <taxon>Oppiidae</taxon>
        <taxon>Oppiella</taxon>
    </lineage>
</organism>
<feature type="signal peptide" evidence="1">
    <location>
        <begin position="1"/>
        <end position="22"/>
    </location>
</feature>
<keyword evidence="1" id="KW-0732">Signal</keyword>
<dbReference type="EMBL" id="OC933263">
    <property type="protein sequence ID" value="CAD7659832.1"/>
    <property type="molecule type" value="Genomic_DNA"/>
</dbReference>
<name>A0A7R9QPY4_9ACAR</name>
<sequence length="78" mass="9076">MKKIFIFTTILLLLFMFDLSHNYRVLSNTDPSFECTPCARTRLIGCYHGKCTYRCYRSCNNGTFSFIEAQKFVIVGTK</sequence>
<accession>A0A7R9QPY4</accession>
<dbReference type="OrthoDB" id="6506158at2759"/>
<keyword evidence="4" id="KW-1185">Reference proteome</keyword>